<reference evidence="2 3" key="1">
    <citation type="journal article" date="2018" name="Evol. Lett.">
        <title>Horizontal gene cluster transfer increased hallucinogenic mushroom diversity.</title>
        <authorList>
            <person name="Reynolds H.T."/>
            <person name="Vijayakumar V."/>
            <person name="Gluck-Thaler E."/>
            <person name="Korotkin H.B."/>
            <person name="Matheny P.B."/>
            <person name="Slot J.C."/>
        </authorList>
    </citation>
    <scope>NUCLEOTIDE SEQUENCE [LARGE SCALE GENOMIC DNA]</scope>
    <source>
        <strain evidence="2 3">2629</strain>
    </source>
</reference>
<feature type="region of interest" description="Disordered" evidence="1">
    <location>
        <begin position="7"/>
        <end position="39"/>
    </location>
</feature>
<name>A0A409W6U0_9AGAR</name>
<accession>A0A409W6U0</accession>
<dbReference type="EMBL" id="NHTK01005766">
    <property type="protein sequence ID" value="PPQ74251.1"/>
    <property type="molecule type" value="Genomic_DNA"/>
</dbReference>
<keyword evidence="3" id="KW-1185">Reference proteome</keyword>
<sequence>MDFFRGIWSRSNPSQKPNQPRAPTAASKAPTTHNAVEQHRKITTTSDAVRYLGAPWNVKNGERFLNNLNQMSEMYNMYFSEYGNYQEDVVQEIRWYKNTKGFQSEFVMIKVEVTFSNPELAEENAPKKKIVYLRLERDCNPSLPPKKLTPEQIFSAETLQSPVSIHLTSKAHNPISQSYVPQQWTQNRHTIWPSLQNALQKEWELKRYIPWFGVQYPPESEPFKIRVTDNISRLADSLKSNGIDPHPGKDTVHLYTLTFVSPSSSPSTAAASSSDTPDSSANNDVDQRPAFKVPYIRDIYTAADVIFRVPPPHDALMYQMYWHIQAFVSLLEAHYAGSVIVKEEKDYQKWAGRLVQSSFFGLGGSRHISVLTPRGPDVSSKMEDIQGAFEERMERINYQFEHSNRAILVFLQNYDARRDALRDEWLAKRKAKADAIYAERRATALEEWSKDPQVHDQQWQETKLAEWGEESTKAVNEMYAVVDAEYEERKAKLEAEREEVFREIDRRR</sequence>
<dbReference type="InParanoid" id="A0A409W6U0"/>
<feature type="compositionally biased region" description="Low complexity" evidence="1">
    <location>
        <begin position="266"/>
        <end position="281"/>
    </location>
</feature>
<proteinExistence type="predicted"/>
<evidence type="ECO:0000256" key="1">
    <source>
        <dbReference type="SAM" id="MobiDB-lite"/>
    </source>
</evidence>
<protein>
    <submittedName>
        <fullName evidence="2">Uncharacterized protein</fullName>
    </submittedName>
</protein>
<comment type="caution">
    <text evidence="2">The sequence shown here is derived from an EMBL/GenBank/DDBJ whole genome shotgun (WGS) entry which is preliminary data.</text>
</comment>
<feature type="compositionally biased region" description="Polar residues" evidence="1">
    <location>
        <begin position="9"/>
        <end position="18"/>
    </location>
</feature>
<evidence type="ECO:0000313" key="3">
    <source>
        <dbReference type="Proteomes" id="UP000284842"/>
    </source>
</evidence>
<organism evidence="2 3">
    <name type="scientific">Panaeolus cyanescens</name>
    <dbReference type="NCBI Taxonomy" id="181874"/>
    <lineage>
        <taxon>Eukaryota</taxon>
        <taxon>Fungi</taxon>
        <taxon>Dikarya</taxon>
        <taxon>Basidiomycota</taxon>
        <taxon>Agaricomycotina</taxon>
        <taxon>Agaricomycetes</taxon>
        <taxon>Agaricomycetidae</taxon>
        <taxon>Agaricales</taxon>
        <taxon>Agaricineae</taxon>
        <taxon>Galeropsidaceae</taxon>
        <taxon>Panaeolus</taxon>
    </lineage>
</organism>
<dbReference type="AlphaFoldDB" id="A0A409W6U0"/>
<dbReference type="Proteomes" id="UP000284842">
    <property type="component" value="Unassembled WGS sequence"/>
</dbReference>
<gene>
    <name evidence="2" type="ORF">CVT24_001152</name>
</gene>
<feature type="region of interest" description="Disordered" evidence="1">
    <location>
        <begin position="266"/>
        <end position="286"/>
    </location>
</feature>
<evidence type="ECO:0000313" key="2">
    <source>
        <dbReference type="EMBL" id="PPQ74251.1"/>
    </source>
</evidence>